<feature type="chain" id="PRO_5035877442" evidence="2">
    <location>
        <begin position="25"/>
        <end position="87"/>
    </location>
</feature>
<evidence type="ECO:0000313" key="5">
    <source>
        <dbReference type="Proteomes" id="UP000811609"/>
    </source>
</evidence>
<accession>A0A8T1QXY1</accession>
<reference evidence="4" key="2">
    <citation type="submission" date="2021-01" db="EMBL/GenBank/DDBJ databases">
        <authorList>
            <person name="Lovell J.T."/>
            <person name="Bentley N."/>
            <person name="Bhattarai G."/>
            <person name="Jenkins J.W."/>
            <person name="Sreedasyam A."/>
            <person name="Alarcon Y."/>
            <person name="Bock C."/>
            <person name="Boston L."/>
            <person name="Carlson J."/>
            <person name="Cervantes K."/>
            <person name="Clermont K."/>
            <person name="Krom N."/>
            <person name="Kubenka K."/>
            <person name="Mamidi S."/>
            <person name="Mattison C."/>
            <person name="Monteros M."/>
            <person name="Pisani C."/>
            <person name="Plott C."/>
            <person name="Rajasekar S."/>
            <person name="Rhein H.S."/>
            <person name="Rohla C."/>
            <person name="Song M."/>
            <person name="Hilaire R.S."/>
            <person name="Shu S."/>
            <person name="Wells L."/>
            <person name="Wang X."/>
            <person name="Webber J."/>
            <person name="Heerema R.J."/>
            <person name="Klein P."/>
            <person name="Conner P."/>
            <person name="Grauke L."/>
            <person name="Grimwood J."/>
            <person name="Schmutz J."/>
            <person name="Randall J.J."/>
        </authorList>
    </citation>
    <scope>NUCLEOTIDE SEQUENCE</scope>
    <source>
        <tissue evidence="4">Leaf</tissue>
    </source>
</reference>
<dbReference type="Proteomes" id="UP000811609">
    <property type="component" value="Chromosome 3"/>
</dbReference>
<organism evidence="3 5">
    <name type="scientific">Carya illinoinensis</name>
    <name type="common">Pecan</name>
    <dbReference type="NCBI Taxonomy" id="32201"/>
    <lineage>
        <taxon>Eukaryota</taxon>
        <taxon>Viridiplantae</taxon>
        <taxon>Streptophyta</taxon>
        <taxon>Embryophyta</taxon>
        <taxon>Tracheophyta</taxon>
        <taxon>Spermatophyta</taxon>
        <taxon>Magnoliopsida</taxon>
        <taxon>eudicotyledons</taxon>
        <taxon>Gunneridae</taxon>
        <taxon>Pentapetalae</taxon>
        <taxon>rosids</taxon>
        <taxon>fabids</taxon>
        <taxon>Fagales</taxon>
        <taxon>Juglandaceae</taxon>
        <taxon>Carya</taxon>
    </lineage>
</organism>
<dbReference type="Proteomes" id="UP000811246">
    <property type="component" value="Chromosome 3"/>
</dbReference>
<evidence type="ECO:0000256" key="2">
    <source>
        <dbReference type="SAM" id="SignalP"/>
    </source>
</evidence>
<keyword evidence="2" id="KW-0732">Signal</keyword>
<proteinExistence type="predicted"/>
<protein>
    <submittedName>
        <fullName evidence="3">Uncharacterized protein</fullName>
    </submittedName>
</protein>
<gene>
    <name evidence="3" type="ORF">CIPAW_03G022200</name>
    <name evidence="4" type="ORF">I3842_03G016800</name>
</gene>
<feature type="signal peptide" evidence="2">
    <location>
        <begin position="1"/>
        <end position="24"/>
    </location>
</feature>
<comment type="caution">
    <text evidence="3">The sequence shown here is derived from an EMBL/GenBank/DDBJ whole genome shotgun (WGS) entry which is preliminary data.</text>
</comment>
<dbReference type="AlphaFoldDB" id="A0A8T1QXY1"/>
<evidence type="ECO:0000313" key="4">
    <source>
        <dbReference type="EMBL" id="KAG6719652.1"/>
    </source>
</evidence>
<feature type="region of interest" description="Disordered" evidence="1">
    <location>
        <begin position="31"/>
        <end position="58"/>
    </location>
</feature>
<keyword evidence="5" id="KW-1185">Reference proteome</keyword>
<name>A0A8T1QXY1_CARIL</name>
<reference evidence="3" key="1">
    <citation type="submission" date="2020-12" db="EMBL/GenBank/DDBJ databases">
        <title>WGS assembly of Carya illinoinensis cv. Pawnee.</title>
        <authorList>
            <person name="Platts A."/>
            <person name="Shu S."/>
            <person name="Wright S."/>
            <person name="Barry K."/>
            <person name="Edger P."/>
            <person name="Pires J.C."/>
            <person name="Schmutz J."/>
        </authorList>
    </citation>
    <scope>NUCLEOTIDE SEQUENCE</scope>
    <source>
        <tissue evidence="3">Leaf</tissue>
    </source>
</reference>
<evidence type="ECO:0000256" key="1">
    <source>
        <dbReference type="SAM" id="MobiDB-lite"/>
    </source>
</evidence>
<dbReference type="EMBL" id="CM031827">
    <property type="protein sequence ID" value="KAG6719652.1"/>
    <property type="molecule type" value="Genomic_DNA"/>
</dbReference>
<dbReference type="EMBL" id="CM031811">
    <property type="protein sequence ID" value="KAG6659275.1"/>
    <property type="molecule type" value="Genomic_DNA"/>
</dbReference>
<evidence type="ECO:0000313" key="3">
    <source>
        <dbReference type="EMBL" id="KAG6659275.1"/>
    </source>
</evidence>
<sequence>MKTILLIGFVLLSFFLFSSPSIMARELAVHDHEADGTSTTTADRDATGKSCGSPKGNPQYAACIGKQKPRKCSSRSAYNRRCNPPQG</sequence>